<dbReference type="PROSITE" id="PS50164">
    <property type="entry name" value="GIY_YIG"/>
    <property type="match status" value="1"/>
</dbReference>
<dbReference type="Proteomes" id="UP000525652">
    <property type="component" value="Unassembled WGS sequence"/>
</dbReference>
<dbReference type="InterPro" id="IPR000305">
    <property type="entry name" value="GIY-YIG_endonuc"/>
</dbReference>
<gene>
    <name evidence="2" type="ORF">H5P30_16760</name>
</gene>
<dbReference type="CDD" id="cd10449">
    <property type="entry name" value="GIY-YIG_SLX1_like"/>
    <property type="match status" value="1"/>
</dbReference>
<dbReference type="AlphaFoldDB" id="A0A7X1B0Q3"/>
<dbReference type="InterPro" id="IPR035901">
    <property type="entry name" value="GIY-YIG_endonuc_sf"/>
</dbReference>
<dbReference type="EMBL" id="JACHVA010000126">
    <property type="protein sequence ID" value="MBC2603437.1"/>
    <property type="molecule type" value="Genomic_DNA"/>
</dbReference>
<evidence type="ECO:0000313" key="2">
    <source>
        <dbReference type="EMBL" id="MBC2603437.1"/>
    </source>
</evidence>
<dbReference type="Pfam" id="PF01541">
    <property type="entry name" value="GIY-YIG"/>
    <property type="match status" value="1"/>
</dbReference>
<reference evidence="2 3" key="1">
    <citation type="submission" date="2020-07" db="EMBL/GenBank/DDBJ databases">
        <authorList>
            <person name="Feng X."/>
        </authorList>
    </citation>
    <scope>NUCLEOTIDE SEQUENCE [LARGE SCALE GENOMIC DNA]</scope>
    <source>
        <strain evidence="2 3">JCM14086</strain>
    </source>
</reference>
<evidence type="ECO:0000259" key="1">
    <source>
        <dbReference type="PROSITE" id="PS50164"/>
    </source>
</evidence>
<keyword evidence="3" id="KW-1185">Reference proteome</keyword>
<name>A0A7X1B0Q3_9BACT</name>
<organism evidence="2 3">
    <name type="scientific">Puniceicoccus vermicola</name>
    <dbReference type="NCBI Taxonomy" id="388746"/>
    <lineage>
        <taxon>Bacteria</taxon>
        <taxon>Pseudomonadati</taxon>
        <taxon>Verrucomicrobiota</taxon>
        <taxon>Opitutia</taxon>
        <taxon>Puniceicoccales</taxon>
        <taxon>Puniceicoccaceae</taxon>
        <taxon>Puniceicoccus</taxon>
    </lineage>
</organism>
<dbReference type="RefSeq" id="WP_185694063.1">
    <property type="nucleotide sequence ID" value="NZ_JACHVA010000126.1"/>
</dbReference>
<feature type="domain" description="GIY-YIG" evidence="1">
    <location>
        <begin position="5"/>
        <end position="81"/>
    </location>
</feature>
<proteinExistence type="predicted"/>
<protein>
    <submittedName>
        <fullName evidence="2">GIY-YIG nuclease family protein</fullName>
    </submittedName>
</protein>
<comment type="caution">
    <text evidence="2">The sequence shown here is derived from an EMBL/GenBank/DDBJ whole genome shotgun (WGS) entry which is preliminary data.</text>
</comment>
<accession>A0A7X1B0Q3</accession>
<dbReference type="Gene3D" id="3.40.1440.10">
    <property type="entry name" value="GIY-YIG endonuclease"/>
    <property type="match status" value="1"/>
</dbReference>
<dbReference type="SUPFAM" id="SSF82771">
    <property type="entry name" value="GIY-YIG endonuclease"/>
    <property type="match status" value="1"/>
</dbReference>
<sequence>MPASDFTYVYILRSTSAKDAHYTGCTNDLDARLQKHNEGGVPHTAKYRPWIVETAIRFRDPAKARAFEKYLKSGSGRAFAKKHF</sequence>
<evidence type="ECO:0000313" key="3">
    <source>
        <dbReference type="Proteomes" id="UP000525652"/>
    </source>
</evidence>